<evidence type="ECO:0000313" key="1">
    <source>
        <dbReference type="EMBL" id="KAE8137828.1"/>
    </source>
</evidence>
<name>A0A5N6ST21_ASPPS</name>
<organism evidence="1 2">
    <name type="scientific">Aspergillus pseudotamarii</name>
    <dbReference type="NCBI Taxonomy" id="132259"/>
    <lineage>
        <taxon>Eukaryota</taxon>
        <taxon>Fungi</taxon>
        <taxon>Dikarya</taxon>
        <taxon>Ascomycota</taxon>
        <taxon>Pezizomycotina</taxon>
        <taxon>Eurotiomycetes</taxon>
        <taxon>Eurotiomycetidae</taxon>
        <taxon>Eurotiales</taxon>
        <taxon>Aspergillaceae</taxon>
        <taxon>Aspergillus</taxon>
        <taxon>Aspergillus subgen. Circumdati</taxon>
    </lineage>
</organism>
<dbReference type="Pfam" id="PF12044">
    <property type="entry name" value="Metallopep"/>
    <property type="match status" value="2"/>
</dbReference>
<dbReference type="GeneID" id="43644080"/>
<reference evidence="1 2" key="1">
    <citation type="submission" date="2019-04" db="EMBL/GenBank/DDBJ databases">
        <title>Friends and foes A comparative genomics study of 23 Aspergillus species from section Flavi.</title>
        <authorList>
            <consortium name="DOE Joint Genome Institute"/>
            <person name="Kjaerbolling I."/>
            <person name="Vesth T."/>
            <person name="Frisvad J.C."/>
            <person name="Nybo J.L."/>
            <person name="Theobald S."/>
            <person name="Kildgaard S."/>
            <person name="Isbrandt T."/>
            <person name="Kuo A."/>
            <person name="Sato A."/>
            <person name="Lyhne E.K."/>
            <person name="Kogle M.E."/>
            <person name="Wiebenga A."/>
            <person name="Kun R.S."/>
            <person name="Lubbers R.J."/>
            <person name="Makela M.R."/>
            <person name="Barry K."/>
            <person name="Chovatia M."/>
            <person name="Clum A."/>
            <person name="Daum C."/>
            <person name="Haridas S."/>
            <person name="He G."/>
            <person name="LaButti K."/>
            <person name="Lipzen A."/>
            <person name="Mondo S."/>
            <person name="Riley R."/>
            <person name="Salamov A."/>
            <person name="Simmons B.A."/>
            <person name="Magnuson J.K."/>
            <person name="Henrissat B."/>
            <person name="Mortensen U.H."/>
            <person name="Larsen T.O."/>
            <person name="Devries R.P."/>
            <person name="Grigoriev I.V."/>
            <person name="Machida M."/>
            <person name="Baker S.E."/>
            <person name="Andersen M.R."/>
        </authorList>
    </citation>
    <scope>NUCLEOTIDE SEQUENCE [LARGE SCALE GENOMIC DNA]</scope>
    <source>
        <strain evidence="1 2">CBS 117625</strain>
    </source>
</reference>
<dbReference type="Proteomes" id="UP000325672">
    <property type="component" value="Unassembled WGS sequence"/>
</dbReference>
<keyword evidence="2" id="KW-1185">Reference proteome</keyword>
<dbReference type="AlphaFoldDB" id="A0A5N6ST21"/>
<dbReference type="GO" id="GO:0005737">
    <property type="term" value="C:cytoplasm"/>
    <property type="evidence" value="ECO:0007669"/>
    <property type="project" value="TreeGrafter"/>
</dbReference>
<evidence type="ECO:0000313" key="2">
    <source>
        <dbReference type="Proteomes" id="UP000325672"/>
    </source>
</evidence>
<sequence length="161" mass="17216">MQTGHQTTPVTSGHMGSVAKVYIIRSGKTVAQLRDADIAQQNPRGRDRDALHRYFEAALAKFRAPVRVMLPSSALGCHKLDGISLGIFGSYPTYPRPRFLEVPACLSTMTPTGDTLGNDNGECDTMRGACFVGQGAFLQEVGHAFGAGHTTGIMARGYSKA</sequence>
<dbReference type="InterPro" id="IPR021917">
    <property type="entry name" value="Unchr_Zn-peptidase-like"/>
</dbReference>
<dbReference type="PANTHER" id="PTHR21054">
    <property type="entry name" value="ZINC METALLOPROTEINASE-RELATED"/>
    <property type="match status" value="1"/>
</dbReference>
<protein>
    <submittedName>
        <fullName evidence="1">Putative peptidase family-domain-containing protein</fullName>
    </submittedName>
</protein>
<dbReference type="OrthoDB" id="74460at2759"/>
<proteinExistence type="predicted"/>
<dbReference type="InterPro" id="IPR053002">
    <property type="entry name" value="Metalloproteinase_M10B"/>
</dbReference>
<gene>
    <name evidence="1" type="ORF">BDV38DRAFT_282756</name>
</gene>
<accession>A0A5N6ST21</accession>
<dbReference type="EMBL" id="ML743575">
    <property type="protein sequence ID" value="KAE8137828.1"/>
    <property type="molecule type" value="Genomic_DNA"/>
</dbReference>
<dbReference type="PANTHER" id="PTHR21054:SF2">
    <property type="entry name" value="MIP04191P"/>
    <property type="match status" value="1"/>
</dbReference>
<dbReference type="RefSeq" id="XP_031913891.1">
    <property type="nucleotide sequence ID" value="XM_032059870.1"/>
</dbReference>